<evidence type="ECO:0000256" key="2">
    <source>
        <dbReference type="SAM" id="SignalP"/>
    </source>
</evidence>
<dbReference type="RefSeq" id="WP_147493604.1">
    <property type="nucleotide sequence ID" value="NZ_CP041659.1"/>
</dbReference>
<dbReference type="GO" id="GO:0042834">
    <property type="term" value="F:peptidoglycan binding"/>
    <property type="evidence" value="ECO:0007669"/>
    <property type="project" value="InterPro"/>
</dbReference>
<reference evidence="4 5" key="1">
    <citation type="submission" date="2019-07" db="EMBL/GenBank/DDBJ databases">
        <title>Sphingomonas AE3 Genome sequencing and assembly.</title>
        <authorList>
            <person name="Kim H."/>
        </authorList>
    </citation>
    <scope>NUCLEOTIDE SEQUENCE [LARGE SCALE GENOMIC DNA]</scope>
    <source>
        <strain evidence="4 5">AE3</strain>
    </source>
</reference>
<feature type="compositionally biased region" description="Basic and acidic residues" evidence="1">
    <location>
        <begin position="399"/>
        <end position="422"/>
    </location>
</feature>
<keyword evidence="5" id="KW-1185">Reference proteome</keyword>
<dbReference type="AlphaFoldDB" id="A0A516IQF9"/>
<feature type="domain" description="SPOR" evidence="3">
    <location>
        <begin position="427"/>
        <end position="508"/>
    </location>
</feature>
<dbReference type="InterPro" id="IPR007730">
    <property type="entry name" value="SPOR-like_dom"/>
</dbReference>
<protein>
    <recommendedName>
        <fullName evidence="3">SPOR domain-containing protein</fullName>
    </recommendedName>
</protein>
<dbReference type="Gene3D" id="3.30.70.1070">
    <property type="entry name" value="Sporulation related repeat"/>
    <property type="match status" value="1"/>
</dbReference>
<dbReference type="InterPro" id="IPR036680">
    <property type="entry name" value="SPOR-like_sf"/>
</dbReference>
<evidence type="ECO:0000313" key="4">
    <source>
        <dbReference type="EMBL" id="QDP19150.1"/>
    </source>
</evidence>
<keyword evidence="2" id="KW-0732">Signal</keyword>
<feature type="chain" id="PRO_5022060978" description="SPOR domain-containing protein" evidence="2">
    <location>
        <begin position="31"/>
        <end position="519"/>
    </location>
</feature>
<accession>A0A516IQF9</accession>
<feature type="compositionally biased region" description="Pro residues" evidence="1">
    <location>
        <begin position="362"/>
        <end position="380"/>
    </location>
</feature>
<sequence length="519" mass="53947">MLKQGHKRARRWAVPLAVALSVAAAPPAIAAAPESPASALSRHIRVLATSPRDFNALVGAGRAALDLGDVQAAAGFYGRAEEVNPNAPAAKAGLGAAMAQMGDADGAIFYFNQATRLGAQPLTLALDRGLARDLNGDLGGAQSDYRLAINSLGSDEARRRLALSLAIARDRKGALDALQPLLNRRDPAAQRTRAFVLALLGDQAGAAQAIEAVMPGGSAQFAPFFRFLPALSIGEKAAAVHLGIFPENAAARVAANVTTPAAPAVGTARAASPPPAPVAAPVRVATREPVAASPSPSFSLPSSTSGASPSFSLPSANRAASTEPRLAQNDPPEPIVQTGEVTGESSNLVGIDKVLATIAEASPPPPPAPEPKVEAPPPPKPKVEKSKPDAAAVRAAKIAADKKAAEKKERDAKLAAEKKEREEAARLGVKGTYWVQLAGGSNQDRMSNEYRKLSAKAGSLLKSRSGYVTEGKEYFRLLVGPFDNKSDSQAFVNRLAKEGVDGFSWTRTPTQIKIEKLKS</sequence>
<dbReference type="Pfam" id="PF05036">
    <property type="entry name" value="SPOR"/>
    <property type="match status" value="1"/>
</dbReference>
<feature type="signal peptide" evidence="2">
    <location>
        <begin position="1"/>
        <end position="30"/>
    </location>
</feature>
<feature type="compositionally biased region" description="Low complexity" evidence="1">
    <location>
        <begin position="291"/>
        <end position="316"/>
    </location>
</feature>
<dbReference type="SUPFAM" id="SSF110997">
    <property type="entry name" value="Sporulation related repeat"/>
    <property type="match status" value="1"/>
</dbReference>
<dbReference type="Proteomes" id="UP000321857">
    <property type="component" value="Chromosome"/>
</dbReference>
<name>A0A516IQF9_9SPHN</name>
<evidence type="ECO:0000313" key="5">
    <source>
        <dbReference type="Proteomes" id="UP000321857"/>
    </source>
</evidence>
<gene>
    <name evidence="4" type="ORF">FMM02_03735</name>
</gene>
<dbReference type="SUPFAM" id="SSF48452">
    <property type="entry name" value="TPR-like"/>
    <property type="match status" value="1"/>
</dbReference>
<feature type="region of interest" description="Disordered" evidence="1">
    <location>
        <begin position="291"/>
        <end position="347"/>
    </location>
</feature>
<dbReference type="EMBL" id="CP041659">
    <property type="protein sequence ID" value="QDP19150.1"/>
    <property type="molecule type" value="Genomic_DNA"/>
</dbReference>
<proteinExistence type="predicted"/>
<dbReference type="PROSITE" id="PS51724">
    <property type="entry name" value="SPOR"/>
    <property type="match status" value="1"/>
</dbReference>
<dbReference type="OrthoDB" id="7398646at2"/>
<organism evidence="4 5">
    <name type="scientific">Sphingomonas xanthus</name>
    <dbReference type="NCBI Taxonomy" id="2594473"/>
    <lineage>
        <taxon>Bacteria</taxon>
        <taxon>Pseudomonadati</taxon>
        <taxon>Pseudomonadota</taxon>
        <taxon>Alphaproteobacteria</taxon>
        <taxon>Sphingomonadales</taxon>
        <taxon>Sphingomonadaceae</taxon>
        <taxon>Sphingomonas</taxon>
    </lineage>
</organism>
<feature type="compositionally biased region" description="Low complexity" evidence="1">
    <location>
        <begin position="389"/>
        <end position="398"/>
    </location>
</feature>
<dbReference type="KEGG" id="sxa:FMM02_03735"/>
<evidence type="ECO:0000259" key="3">
    <source>
        <dbReference type="PROSITE" id="PS51724"/>
    </source>
</evidence>
<dbReference type="Gene3D" id="1.25.40.10">
    <property type="entry name" value="Tetratricopeptide repeat domain"/>
    <property type="match status" value="1"/>
</dbReference>
<feature type="region of interest" description="Disordered" evidence="1">
    <location>
        <begin position="359"/>
        <end position="422"/>
    </location>
</feature>
<dbReference type="InterPro" id="IPR011990">
    <property type="entry name" value="TPR-like_helical_dom_sf"/>
</dbReference>
<evidence type="ECO:0000256" key="1">
    <source>
        <dbReference type="SAM" id="MobiDB-lite"/>
    </source>
</evidence>